<evidence type="ECO:0000313" key="4">
    <source>
        <dbReference type="Proteomes" id="UP001217500"/>
    </source>
</evidence>
<dbReference type="InterPro" id="IPR001110">
    <property type="entry name" value="UPF0012_CS"/>
</dbReference>
<keyword evidence="4" id="KW-1185">Reference proteome</keyword>
<dbReference type="PANTHER" id="PTHR23088">
    <property type="entry name" value="NITRILASE-RELATED"/>
    <property type="match status" value="1"/>
</dbReference>
<dbReference type="RefSeq" id="WP_289505107.1">
    <property type="nucleotide sequence ID" value="NZ_CP116805.1"/>
</dbReference>
<dbReference type="CDD" id="cd07197">
    <property type="entry name" value="nitrilase"/>
    <property type="match status" value="1"/>
</dbReference>
<dbReference type="PROSITE" id="PS50263">
    <property type="entry name" value="CN_HYDROLASE"/>
    <property type="match status" value="1"/>
</dbReference>
<gene>
    <name evidence="3" type="ORF">PH603_06020</name>
</gene>
<evidence type="ECO:0000256" key="1">
    <source>
        <dbReference type="ARBA" id="ARBA00010613"/>
    </source>
</evidence>
<organism evidence="3 4">
    <name type="scientific">Gimibacter soli</name>
    <dbReference type="NCBI Taxonomy" id="3024400"/>
    <lineage>
        <taxon>Bacteria</taxon>
        <taxon>Pseudomonadati</taxon>
        <taxon>Pseudomonadota</taxon>
        <taxon>Alphaproteobacteria</taxon>
        <taxon>Kordiimonadales</taxon>
        <taxon>Temperatibacteraceae</taxon>
        <taxon>Gimibacter</taxon>
    </lineage>
</organism>
<dbReference type="Proteomes" id="UP001217500">
    <property type="component" value="Chromosome"/>
</dbReference>
<proteinExistence type="inferred from homology"/>
<protein>
    <submittedName>
        <fullName evidence="3">Carbon-nitrogen hydrolase family protein</fullName>
    </submittedName>
</protein>
<dbReference type="PANTHER" id="PTHR23088:SF27">
    <property type="entry name" value="DEAMINATED GLUTATHIONE AMIDASE"/>
    <property type="match status" value="1"/>
</dbReference>
<sequence>MSHFAIAGLQLDLPIAGNLDLVLKKIRVTALRYPWVQMVVLSELAICGPVTGTATALPSPTEDTLASLAKELGLWIVSGSLYEMHEGKVYNTASVINPDGEVVTRYRKMYPFYPYEAGVAEGQEICVFDVPGVGRFGLSICYDMWFPETTRAMVTQGAEVILHPTLTSTADRDVEHAMARAAAAQNQCYVIDINGAGEQAYGCSMIIGPEGDVIHAARRAEEIIAVEIDLGRVRRTRERGLMGLGQPLKSFRDAGHRFPQEGMANRTAYLDSLGPLEMPKRGG</sequence>
<name>A0AAE9XQB3_9PROT</name>
<dbReference type="SUPFAM" id="SSF56317">
    <property type="entry name" value="Carbon-nitrogen hydrolase"/>
    <property type="match status" value="1"/>
</dbReference>
<accession>A0AAE9XQB3</accession>
<dbReference type="InterPro" id="IPR003010">
    <property type="entry name" value="C-N_Hydrolase"/>
</dbReference>
<dbReference type="Gene3D" id="3.60.110.10">
    <property type="entry name" value="Carbon-nitrogen hydrolase"/>
    <property type="match status" value="1"/>
</dbReference>
<dbReference type="PROSITE" id="PS01227">
    <property type="entry name" value="UPF0012"/>
    <property type="match status" value="1"/>
</dbReference>
<dbReference type="GO" id="GO:0016787">
    <property type="term" value="F:hydrolase activity"/>
    <property type="evidence" value="ECO:0007669"/>
    <property type="project" value="UniProtKB-KW"/>
</dbReference>
<dbReference type="Pfam" id="PF00795">
    <property type="entry name" value="CN_hydrolase"/>
    <property type="match status" value="1"/>
</dbReference>
<dbReference type="KEGG" id="gso:PH603_06020"/>
<keyword evidence="3" id="KW-0378">Hydrolase</keyword>
<dbReference type="AlphaFoldDB" id="A0AAE9XQB3"/>
<comment type="similarity">
    <text evidence="1">Belongs to the carbon-nitrogen hydrolase superfamily. NIT1/NIT2 family.</text>
</comment>
<evidence type="ECO:0000313" key="3">
    <source>
        <dbReference type="EMBL" id="WCL55313.1"/>
    </source>
</evidence>
<dbReference type="InterPro" id="IPR036526">
    <property type="entry name" value="C-N_Hydrolase_sf"/>
</dbReference>
<evidence type="ECO:0000259" key="2">
    <source>
        <dbReference type="PROSITE" id="PS50263"/>
    </source>
</evidence>
<dbReference type="EMBL" id="CP116805">
    <property type="protein sequence ID" value="WCL55313.1"/>
    <property type="molecule type" value="Genomic_DNA"/>
</dbReference>
<feature type="domain" description="CN hydrolase" evidence="2">
    <location>
        <begin position="1"/>
        <end position="230"/>
    </location>
</feature>
<reference evidence="3" key="1">
    <citation type="submission" date="2023-01" db="EMBL/GenBank/DDBJ databases">
        <title>The genome sequence of Kordiimonadaceae bacterium 6D33.</title>
        <authorList>
            <person name="Liu Y."/>
        </authorList>
    </citation>
    <scope>NUCLEOTIDE SEQUENCE</scope>
    <source>
        <strain evidence="3">6D33</strain>
    </source>
</reference>